<keyword evidence="3" id="KW-0862">Zinc</keyword>
<reference evidence="8 9" key="1">
    <citation type="journal article" date="2015" name="Mol. Plant Microbe Interact.">
        <title>Genome, transcriptome, and functional analyses of Penicillium expansum provide new insights into secondary metabolism and pathogenicity.</title>
        <authorList>
            <person name="Ballester A.R."/>
            <person name="Marcet-Houben M."/>
            <person name="Levin E."/>
            <person name="Sela N."/>
            <person name="Selma-Lazaro C."/>
            <person name="Carmona L."/>
            <person name="Wisniewski M."/>
            <person name="Droby S."/>
            <person name="Gonzalez-Candelas L."/>
            <person name="Gabaldon T."/>
        </authorList>
    </citation>
    <scope>NUCLEOTIDE SEQUENCE [LARGE SCALE GENOMIC DNA]</scope>
    <source>
        <strain evidence="8 9">PHI-1</strain>
    </source>
</reference>
<evidence type="ECO:0000256" key="5">
    <source>
        <dbReference type="SAM" id="MobiDB-lite"/>
    </source>
</evidence>
<name>A0A0A2KR54_PENIT</name>
<dbReference type="HOGENOM" id="CLU_023057_1_0_1"/>
<dbReference type="PANTHER" id="PTHR46622">
    <property type="entry name" value="DNA-DEPENDENT METALLOPROTEASE WSS1"/>
    <property type="match status" value="1"/>
</dbReference>
<dbReference type="Proteomes" id="UP000030104">
    <property type="component" value="Unassembled WGS sequence"/>
</dbReference>
<keyword evidence="9" id="KW-1185">Reference proteome</keyword>
<dbReference type="PANTHER" id="PTHR46622:SF1">
    <property type="entry name" value="DNA-DEPENDENT METALLOPROTEASE WSS1"/>
    <property type="match status" value="1"/>
</dbReference>
<proteinExistence type="predicted"/>
<dbReference type="AlphaFoldDB" id="A0A0A2KR54"/>
<dbReference type="GO" id="GO:0006281">
    <property type="term" value="P:DNA repair"/>
    <property type="evidence" value="ECO:0007669"/>
    <property type="project" value="TreeGrafter"/>
</dbReference>
<evidence type="ECO:0000313" key="8">
    <source>
        <dbReference type="EMBL" id="KGO70312.1"/>
    </source>
</evidence>
<evidence type="ECO:0000259" key="7">
    <source>
        <dbReference type="PROSITE" id="PS51397"/>
    </source>
</evidence>
<feature type="compositionally biased region" description="Basic and acidic residues" evidence="5">
    <location>
        <begin position="356"/>
        <end position="378"/>
    </location>
</feature>
<dbReference type="PROSITE" id="PS51397">
    <property type="entry name" value="WLM"/>
    <property type="match status" value="1"/>
</dbReference>
<dbReference type="STRING" id="40296.A0A0A2KR54"/>
<sequence>MRELDPLISEYRHEKKRPREAEALLILRKVASLVKPIMRQRAWRVGALCEFYPQQRNLLGLNVNSGQKICLRLRYPSDQRQFLPIEEVLDTMLHELAHNVIGPHNQQFHALWNQLRDEHEELARKGYTGEGFLSQGNRLGGQRIPLDEARRQARAAAEQRKVLAKNSGKKLGGTRVLRGTDIRKLRADAAQRRIEVTQGCASGTDRSTELAEEASHGFRTQAEEDDANERAIMEAFIELIQEEEREKYESSYVPPSQENPAGPRTKSSPPPTASETPPAISETLPALPKEATSSNHIDTVDLTADNSSYETPWICPMCTLENPSTFLCCDVCAAERPPPSNTLSKSAAGRNPTKPLRSESRNSKKRPLTLDRKEEKANPGDAFLFKNRTRALDTIKSLDRGADKKPLGWGQIFSQNSKLISSSSPATTHTKVQYVSPNSPDRTTIEVQETTNIAPTDSIMMRFALEPEF</sequence>
<feature type="region of interest" description="Disordered" evidence="5">
    <location>
        <begin position="246"/>
        <end position="280"/>
    </location>
</feature>
<dbReference type="PhylomeDB" id="A0A0A2KR54"/>
<dbReference type="GO" id="GO:0005634">
    <property type="term" value="C:nucleus"/>
    <property type="evidence" value="ECO:0007669"/>
    <property type="project" value="TreeGrafter"/>
</dbReference>
<dbReference type="InterPro" id="IPR053000">
    <property type="entry name" value="WSS1-like_metalloprotease"/>
</dbReference>
<evidence type="ECO:0000313" key="9">
    <source>
        <dbReference type="Proteomes" id="UP000030104"/>
    </source>
</evidence>
<evidence type="ECO:0000259" key="6">
    <source>
        <dbReference type="PROSITE" id="PS50199"/>
    </source>
</evidence>
<evidence type="ECO:0000256" key="2">
    <source>
        <dbReference type="ARBA" id="ARBA00022771"/>
    </source>
</evidence>
<dbReference type="InterPro" id="IPR013536">
    <property type="entry name" value="WLM_dom"/>
</dbReference>
<dbReference type="Pfam" id="PF08325">
    <property type="entry name" value="WLM"/>
    <property type="match status" value="1"/>
</dbReference>
<evidence type="ECO:0000256" key="3">
    <source>
        <dbReference type="ARBA" id="ARBA00022833"/>
    </source>
</evidence>
<feature type="domain" description="WLM" evidence="7">
    <location>
        <begin position="1"/>
        <end position="195"/>
    </location>
</feature>
<comment type="caution">
    <text evidence="8">The sequence shown here is derived from an EMBL/GenBank/DDBJ whole genome shotgun (WGS) entry which is preliminary data.</text>
</comment>
<evidence type="ECO:0000256" key="4">
    <source>
        <dbReference type="PROSITE-ProRule" id="PRU00322"/>
    </source>
</evidence>
<feature type="domain" description="RanBP2-type" evidence="6">
    <location>
        <begin position="309"/>
        <end position="338"/>
    </location>
</feature>
<keyword evidence="1" id="KW-0479">Metal-binding</keyword>
<organism evidence="8 9">
    <name type="scientific">Penicillium italicum</name>
    <name type="common">Blue mold</name>
    <dbReference type="NCBI Taxonomy" id="40296"/>
    <lineage>
        <taxon>Eukaryota</taxon>
        <taxon>Fungi</taxon>
        <taxon>Dikarya</taxon>
        <taxon>Ascomycota</taxon>
        <taxon>Pezizomycotina</taxon>
        <taxon>Eurotiomycetes</taxon>
        <taxon>Eurotiomycetidae</taxon>
        <taxon>Eurotiales</taxon>
        <taxon>Aspergillaceae</taxon>
        <taxon>Penicillium</taxon>
    </lineage>
</organism>
<keyword evidence="2 4" id="KW-0863">Zinc-finger</keyword>
<feature type="region of interest" description="Disordered" evidence="5">
    <location>
        <begin position="336"/>
        <end position="381"/>
    </location>
</feature>
<dbReference type="InterPro" id="IPR001876">
    <property type="entry name" value="Znf_RanBP2"/>
</dbReference>
<dbReference type="EMBL" id="JQGA01001052">
    <property type="protein sequence ID" value="KGO70312.1"/>
    <property type="molecule type" value="Genomic_DNA"/>
</dbReference>
<gene>
    <name evidence="8" type="ORF">PITC_096790</name>
</gene>
<dbReference type="PROSITE" id="PS01358">
    <property type="entry name" value="ZF_RANBP2_1"/>
    <property type="match status" value="1"/>
</dbReference>
<protein>
    <submittedName>
        <fullName evidence="8">Zinc finger, RanBP2-type</fullName>
    </submittedName>
</protein>
<dbReference type="GO" id="GO:0008237">
    <property type="term" value="F:metallopeptidase activity"/>
    <property type="evidence" value="ECO:0007669"/>
    <property type="project" value="TreeGrafter"/>
</dbReference>
<dbReference type="PROSITE" id="PS50199">
    <property type="entry name" value="ZF_RANBP2_2"/>
    <property type="match status" value="1"/>
</dbReference>
<dbReference type="OMA" id="EFYPEME"/>
<dbReference type="GO" id="GO:0008270">
    <property type="term" value="F:zinc ion binding"/>
    <property type="evidence" value="ECO:0007669"/>
    <property type="project" value="UniProtKB-KW"/>
</dbReference>
<dbReference type="OrthoDB" id="261960at2759"/>
<accession>A0A0A2KR54</accession>
<evidence type="ECO:0000256" key="1">
    <source>
        <dbReference type="ARBA" id="ARBA00022723"/>
    </source>
</evidence>
<dbReference type="Gene3D" id="2.30.30.380">
    <property type="entry name" value="Zn-finger domain of Sec23/24"/>
    <property type="match status" value="1"/>
</dbReference>